<dbReference type="GeneTree" id="ENSGT00980000198839"/>
<dbReference type="Proteomes" id="UP000694547">
    <property type="component" value="Chromosome 5"/>
</dbReference>
<organism evidence="2 3">
    <name type="scientific">Peromyscus maniculatus bairdii</name>
    <name type="common">Prairie deer mouse</name>
    <dbReference type="NCBI Taxonomy" id="230844"/>
    <lineage>
        <taxon>Eukaryota</taxon>
        <taxon>Metazoa</taxon>
        <taxon>Chordata</taxon>
        <taxon>Craniata</taxon>
        <taxon>Vertebrata</taxon>
        <taxon>Euteleostomi</taxon>
        <taxon>Mammalia</taxon>
        <taxon>Eutheria</taxon>
        <taxon>Euarchontoglires</taxon>
        <taxon>Glires</taxon>
        <taxon>Rodentia</taxon>
        <taxon>Myomorpha</taxon>
        <taxon>Muroidea</taxon>
        <taxon>Cricetidae</taxon>
        <taxon>Neotominae</taxon>
        <taxon>Peromyscus</taxon>
    </lineage>
</organism>
<name>A0A8C8UEL9_PERMB</name>
<evidence type="ECO:0000256" key="1">
    <source>
        <dbReference type="SAM" id="MobiDB-lite"/>
    </source>
</evidence>
<evidence type="ECO:0000313" key="2">
    <source>
        <dbReference type="Ensembl" id="ENSPEMP00000030536.1"/>
    </source>
</evidence>
<reference evidence="2" key="2">
    <citation type="submission" date="2025-08" db="UniProtKB">
        <authorList>
            <consortium name="Ensembl"/>
        </authorList>
    </citation>
    <scope>IDENTIFICATION</scope>
</reference>
<protein>
    <submittedName>
        <fullName evidence="2">Predicted gene, 19935</fullName>
    </submittedName>
</protein>
<reference evidence="2 3" key="1">
    <citation type="submission" date="2018-10" db="EMBL/GenBank/DDBJ databases">
        <title>Improved assembly of the deer mouse Peromyscus maniculatus genome.</title>
        <authorList>
            <person name="Lassance J.-M."/>
            <person name="Hoekstra H.E."/>
        </authorList>
    </citation>
    <scope>NUCLEOTIDE SEQUENCE [LARGE SCALE GENOMIC DNA]</scope>
</reference>
<evidence type="ECO:0000313" key="3">
    <source>
        <dbReference type="Proteomes" id="UP000694547"/>
    </source>
</evidence>
<reference evidence="2" key="3">
    <citation type="submission" date="2025-09" db="UniProtKB">
        <authorList>
            <consortium name="Ensembl"/>
        </authorList>
    </citation>
    <scope>IDENTIFICATION</scope>
</reference>
<accession>A0A8C8UEL9</accession>
<dbReference type="AlphaFoldDB" id="A0A8C8UEL9"/>
<dbReference type="Ensembl" id="ENSPEMT00000037243.1">
    <property type="protein sequence ID" value="ENSPEMP00000030536.1"/>
    <property type="gene ID" value="ENSPEMG00000026446.1"/>
</dbReference>
<keyword evidence="3" id="KW-1185">Reference proteome</keyword>
<proteinExistence type="predicted"/>
<feature type="compositionally biased region" description="Low complexity" evidence="1">
    <location>
        <begin position="1"/>
        <end position="19"/>
    </location>
</feature>
<sequence length="52" mass="5279">MGCHSSKVSEVVVESQKPGGHPEGGEPKVDPGTEAADATDTSMKQGAPELKS</sequence>
<feature type="region of interest" description="Disordered" evidence="1">
    <location>
        <begin position="1"/>
        <end position="52"/>
    </location>
</feature>